<keyword evidence="1" id="KW-1133">Transmembrane helix</keyword>
<gene>
    <name evidence="2" type="ORF">QR680_010124</name>
</gene>
<organism evidence="2 3">
    <name type="scientific">Steinernema hermaphroditum</name>
    <dbReference type="NCBI Taxonomy" id="289476"/>
    <lineage>
        <taxon>Eukaryota</taxon>
        <taxon>Metazoa</taxon>
        <taxon>Ecdysozoa</taxon>
        <taxon>Nematoda</taxon>
        <taxon>Chromadorea</taxon>
        <taxon>Rhabditida</taxon>
        <taxon>Tylenchina</taxon>
        <taxon>Panagrolaimomorpha</taxon>
        <taxon>Strongyloidoidea</taxon>
        <taxon>Steinernematidae</taxon>
        <taxon>Steinernema</taxon>
    </lineage>
</organism>
<dbReference type="AlphaFoldDB" id="A0AA39IPR1"/>
<protein>
    <submittedName>
        <fullName evidence="2">Uncharacterized protein</fullName>
    </submittedName>
</protein>
<name>A0AA39IPR1_9BILA</name>
<evidence type="ECO:0000256" key="1">
    <source>
        <dbReference type="SAM" id="Phobius"/>
    </source>
</evidence>
<evidence type="ECO:0000313" key="3">
    <source>
        <dbReference type="Proteomes" id="UP001175271"/>
    </source>
</evidence>
<evidence type="ECO:0000313" key="2">
    <source>
        <dbReference type="EMBL" id="KAK0427227.1"/>
    </source>
</evidence>
<comment type="caution">
    <text evidence="2">The sequence shown here is derived from an EMBL/GenBank/DDBJ whole genome shotgun (WGS) entry which is preliminary data.</text>
</comment>
<keyword evidence="3" id="KW-1185">Reference proteome</keyword>
<sequence>MQGQHYALFTRAFCLLLIVAIATASFIDSPRVPKFKTFRRSRSRTEIEVLKEKVPVAQPSFNYMLRQPIVSFAPIYSEHYRLRGKIRKMSNRFSMLGF</sequence>
<proteinExistence type="predicted"/>
<reference evidence="2" key="1">
    <citation type="submission" date="2023-06" db="EMBL/GenBank/DDBJ databases">
        <title>Genomic analysis of the entomopathogenic nematode Steinernema hermaphroditum.</title>
        <authorList>
            <person name="Schwarz E.M."/>
            <person name="Heppert J.K."/>
            <person name="Baniya A."/>
            <person name="Schwartz H.T."/>
            <person name="Tan C.-H."/>
            <person name="Antoshechkin I."/>
            <person name="Sternberg P.W."/>
            <person name="Goodrich-Blair H."/>
            <person name="Dillman A.R."/>
        </authorList>
    </citation>
    <scope>NUCLEOTIDE SEQUENCE</scope>
    <source>
        <strain evidence="2">PS9179</strain>
        <tissue evidence="2">Whole animal</tissue>
    </source>
</reference>
<accession>A0AA39IPR1</accession>
<keyword evidence="1" id="KW-0472">Membrane</keyword>
<feature type="transmembrane region" description="Helical" evidence="1">
    <location>
        <begin position="6"/>
        <end position="27"/>
    </location>
</feature>
<dbReference type="EMBL" id="JAUCMV010000001">
    <property type="protein sequence ID" value="KAK0427227.1"/>
    <property type="molecule type" value="Genomic_DNA"/>
</dbReference>
<dbReference type="Proteomes" id="UP001175271">
    <property type="component" value="Unassembled WGS sequence"/>
</dbReference>
<keyword evidence="1" id="KW-0812">Transmembrane</keyword>